<name>A0A1G6QIU0_9RHOB</name>
<dbReference type="Proteomes" id="UP000199628">
    <property type="component" value="Unassembled WGS sequence"/>
</dbReference>
<dbReference type="AlphaFoldDB" id="A0A1G6QIU0"/>
<evidence type="ECO:0000313" key="1">
    <source>
        <dbReference type="EMBL" id="SDC91824.1"/>
    </source>
</evidence>
<accession>A0A1G6QIU0</accession>
<dbReference type="STRING" id="639004.SAMN04488239_104129"/>
<keyword evidence="2" id="KW-1185">Reference proteome</keyword>
<sequence>MASGLVDDMTTSLARLPQVFVSARGATTSDALQNLPSNEIAEQLGVRYLLQASVQGAPNRFRVSARLDDTRAVPHAGVAFTHFQDARCGWTT</sequence>
<protein>
    <submittedName>
        <fullName evidence="1">Uncharacterized protein</fullName>
    </submittedName>
</protein>
<reference evidence="2" key="1">
    <citation type="submission" date="2016-10" db="EMBL/GenBank/DDBJ databases">
        <authorList>
            <person name="Varghese N."/>
            <person name="Submissions S."/>
        </authorList>
    </citation>
    <scope>NUCLEOTIDE SEQUENCE [LARGE SCALE GENOMIC DNA]</scope>
    <source>
        <strain evidence="2">CGMCC 1.9108</strain>
    </source>
</reference>
<organism evidence="1 2">
    <name type="scientific">Ruegeria marina</name>
    <dbReference type="NCBI Taxonomy" id="639004"/>
    <lineage>
        <taxon>Bacteria</taxon>
        <taxon>Pseudomonadati</taxon>
        <taxon>Pseudomonadota</taxon>
        <taxon>Alphaproteobacteria</taxon>
        <taxon>Rhodobacterales</taxon>
        <taxon>Roseobacteraceae</taxon>
        <taxon>Ruegeria</taxon>
    </lineage>
</organism>
<proteinExistence type="predicted"/>
<evidence type="ECO:0000313" key="2">
    <source>
        <dbReference type="Proteomes" id="UP000199628"/>
    </source>
</evidence>
<dbReference type="EMBL" id="FMZV01000004">
    <property type="protein sequence ID" value="SDC91824.1"/>
    <property type="molecule type" value="Genomic_DNA"/>
</dbReference>
<gene>
    <name evidence="1" type="ORF">SAMN04488239_104129</name>
</gene>